<dbReference type="InterPro" id="IPR001992">
    <property type="entry name" value="T2SS_GspF/T4SS_PilC_CS"/>
</dbReference>
<name>A0ABX5IV92_9GAMM</name>
<dbReference type="Gene3D" id="1.20.81.30">
    <property type="entry name" value="Type II secretion system (T2SS), domain F"/>
    <property type="match status" value="2"/>
</dbReference>
<evidence type="ECO:0000256" key="10">
    <source>
        <dbReference type="SAM" id="Phobius"/>
    </source>
</evidence>
<feature type="transmembrane region" description="Helical" evidence="10">
    <location>
        <begin position="229"/>
        <end position="248"/>
    </location>
</feature>
<comment type="similarity">
    <text evidence="2 9">Belongs to the GSP F family.</text>
</comment>
<protein>
    <submittedName>
        <fullName evidence="12">Type II secretion system protein F</fullName>
    </submittedName>
</protein>
<evidence type="ECO:0000256" key="2">
    <source>
        <dbReference type="ARBA" id="ARBA00005745"/>
    </source>
</evidence>
<evidence type="ECO:0000313" key="13">
    <source>
        <dbReference type="Proteomes" id="UP000241895"/>
    </source>
</evidence>
<dbReference type="InterPro" id="IPR042094">
    <property type="entry name" value="T2SS_GspF_sf"/>
</dbReference>
<dbReference type="Proteomes" id="UP000241895">
    <property type="component" value="Unassembled WGS sequence"/>
</dbReference>
<feature type="transmembrane region" description="Helical" evidence="10">
    <location>
        <begin position="382"/>
        <end position="403"/>
    </location>
</feature>
<keyword evidence="3 9" id="KW-0813">Transport</keyword>
<evidence type="ECO:0000259" key="11">
    <source>
        <dbReference type="Pfam" id="PF00482"/>
    </source>
</evidence>
<proteinExistence type="inferred from homology"/>
<sequence length="410" mass="44670">MRSARRSAPQHPRQRCWHWKGEDRQGQRRSGVLLATGRPEAQRQLHQLGVIPRKLRQGGTLARFERQISPRDLTLFSRQLATLLTAGVPLLQAFHVLGESLSKPAMRLVVQALGMDVSAGASMAQALSRHPLTFDALYVNLVAAGEQSGTLDRMLERLAGHLEKRERLKARVRKALWYPSTVVAVGIAVSAILLIKVVPQFEQMFEGVGASLPPLTRLTIELSEFAQQWWLVLLGSAGVMAGAARWWVKRSARARFGAHGLALRLPVVGTILEQASVARFCRTLATAFAAGVPLVEALKTAAGACGNDVYCQAVSAVQSEVASGQRLHLAMRATRRFPTLALQMVAIGEEAGALDSMLTRVADHFEREVDDRVDTLTSLLEPLIIVVLGVVVGGLVLAMYLPIFQLGNVI</sequence>
<dbReference type="Pfam" id="PF00482">
    <property type="entry name" value="T2SSF"/>
    <property type="match status" value="2"/>
</dbReference>
<evidence type="ECO:0000256" key="5">
    <source>
        <dbReference type="ARBA" id="ARBA00022519"/>
    </source>
</evidence>
<evidence type="ECO:0000256" key="7">
    <source>
        <dbReference type="ARBA" id="ARBA00022989"/>
    </source>
</evidence>
<dbReference type="InterPro" id="IPR003004">
    <property type="entry name" value="GspF/PilC"/>
</dbReference>
<evidence type="ECO:0000313" key="12">
    <source>
        <dbReference type="EMBL" id="PTL94489.1"/>
    </source>
</evidence>
<evidence type="ECO:0000256" key="1">
    <source>
        <dbReference type="ARBA" id="ARBA00004429"/>
    </source>
</evidence>
<keyword evidence="13" id="KW-1185">Reference proteome</keyword>
<organism evidence="12 13">
    <name type="scientific">Halomonas litopenaei</name>
    <dbReference type="NCBI Taxonomy" id="2109328"/>
    <lineage>
        <taxon>Bacteria</taxon>
        <taxon>Pseudomonadati</taxon>
        <taxon>Pseudomonadota</taxon>
        <taxon>Gammaproteobacteria</taxon>
        <taxon>Oceanospirillales</taxon>
        <taxon>Halomonadaceae</taxon>
        <taxon>Halomonas</taxon>
    </lineage>
</organism>
<keyword evidence="7 10" id="KW-1133">Transmembrane helix</keyword>
<dbReference type="PRINTS" id="PR00812">
    <property type="entry name" value="BCTERIALGSPF"/>
</dbReference>
<reference evidence="12 13" key="1">
    <citation type="submission" date="2018-03" db="EMBL/GenBank/DDBJ databases">
        <authorList>
            <person name="Zhou J."/>
            <person name="Li X."/>
            <person name="Xue M."/>
            <person name="Yin J."/>
        </authorList>
    </citation>
    <scope>NUCLEOTIDE SEQUENCE [LARGE SCALE GENOMIC DNA]</scope>
    <source>
        <strain evidence="12 13">SYSU ZJ2214</strain>
    </source>
</reference>
<evidence type="ECO:0000256" key="6">
    <source>
        <dbReference type="ARBA" id="ARBA00022692"/>
    </source>
</evidence>
<evidence type="ECO:0000256" key="9">
    <source>
        <dbReference type="RuleBase" id="RU003923"/>
    </source>
</evidence>
<keyword evidence="4" id="KW-1003">Cell membrane</keyword>
<evidence type="ECO:0000256" key="3">
    <source>
        <dbReference type="ARBA" id="ARBA00022448"/>
    </source>
</evidence>
<accession>A0ABX5IV92</accession>
<keyword evidence="5" id="KW-0997">Cell inner membrane</keyword>
<evidence type="ECO:0000256" key="4">
    <source>
        <dbReference type="ARBA" id="ARBA00022475"/>
    </source>
</evidence>
<dbReference type="PROSITE" id="PS00874">
    <property type="entry name" value="T2SP_F"/>
    <property type="match status" value="1"/>
</dbReference>
<feature type="domain" description="Type II secretion system protein GspF" evidence="11">
    <location>
        <begin position="280"/>
        <end position="402"/>
    </location>
</feature>
<evidence type="ECO:0000256" key="8">
    <source>
        <dbReference type="ARBA" id="ARBA00023136"/>
    </source>
</evidence>
<gene>
    <name evidence="12" type="ORF">C6W88_13285</name>
</gene>
<dbReference type="EMBL" id="PXNS01000006">
    <property type="protein sequence ID" value="PTL94489.1"/>
    <property type="molecule type" value="Genomic_DNA"/>
</dbReference>
<feature type="transmembrane region" description="Helical" evidence="10">
    <location>
        <begin position="175"/>
        <end position="195"/>
    </location>
</feature>
<keyword evidence="6 9" id="KW-0812">Transmembrane</keyword>
<comment type="subcellular location">
    <subcellularLocation>
        <location evidence="1 9">Cell inner membrane</location>
        <topology evidence="1 9">Multi-pass membrane protein</topology>
    </subcellularLocation>
</comment>
<dbReference type="PANTHER" id="PTHR30012">
    <property type="entry name" value="GENERAL SECRETION PATHWAY PROTEIN"/>
    <property type="match status" value="1"/>
</dbReference>
<comment type="caution">
    <text evidence="12">The sequence shown here is derived from an EMBL/GenBank/DDBJ whole genome shotgun (WGS) entry which is preliminary data.</text>
</comment>
<dbReference type="PANTHER" id="PTHR30012:SF7">
    <property type="entry name" value="PROTEIN TRANSPORT PROTEIN HOFC HOMOLOG"/>
    <property type="match status" value="1"/>
</dbReference>
<feature type="domain" description="Type II secretion system protein GspF" evidence="11">
    <location>
        <begin position="76"/>
        <end position="199"/>
    </location>
</feature>
<dbReference type="InterPro" id="IPR018076">
    <property type="entry name" value="T2SS_GspF_dom"/>
</dbReference>
<keyword evidence="8 10" id="KW-0472">Membrane</keyword>